<proteinExistence type="predicted"/>
<keyword evidence="2" id="KW-1185">Reference proteome</keyword>
<protein>
    <recommendedName>
        <fullName evidence="3">Reverse transcriptase</fullName>
    </recommendedName>
</protein>
<dbReference type="AlphaFoldDB" id="A0A225VTS0"/>
<dbReference type="Proteomes" id="UP000198211">
    <property type="component" value="Unassembled WGS sequence"/>
</dbReference>
<sequence>MKVSPTSPHIDDDETYPAEDSVDMLELTYITLMQEIEAEIVSASLSTVLDYTGLNVTNKCLSEDEQRKLVEELNRHEGIMIASGNTLPPPAYGVVCYIDA</sequence>
<evidence type="ECO:0000313" key="1">
    <source>
        <dbReference type="EMBL" id="OWZ08722.1"/>
    </source>
</evidence>
<reference evidence="2" key="1">
    <citation type="submission" date="2017-03" db="EMBL/GenBank/DDBJ databases">
        <title>Phytopthora megakarya and P. palmivora, two closely related causual agents of cacao black pod achieved similar genome size and gene model numbers by different mechanisms.</title>
        <authorList>
            <person name="Ali S."/>
            <person name="Shao J."/>
            <person name="Larry D.J."/>
            <person name="Kronmiller B."/>
            <person name="Shen D."/>
            <person name="Strem M.D."/>
            <person name="Melnick R.L."/>
            <person name="Guiltinan M.J."/>
            <person name="Tyler B.M."/>
            <person name="Meinhardt L.W."/>
            <person name="Bailey B.A."/>
        </authorList>
    </citation>
    <scope>NUCLEOTIDE SEQUENCE [LARGE SCALE GENOMIC DNA]</scope>
    <source>
        <strain evidence="2">zdho120</strain>
    </source>
</reference>
<evidence type="ECO:0008006" key="3">
    <source>
        <dbReference type="Google" id="ProtNLM"/>
    </source>
</evidence>
<evidence type="ECO:0000313" key="2">
    <source>
        <dbReference type="Proteomes" id="UP000198211"/>
    </source>
</evidence>
<gene>
    <name evidence="1" type="ORF">PHMEG_00018686</name>
</gene>
<dbReference type="OrthoDB" id="7762636at2759"/>
<accession>A0A225VTS0</accession>
<name>A0A225VTS0_9STRA</name>
<dbReference type="EMBL" id="NBNE01003045">
    <property type="protein sequence ID" value="OWZ08722.1"/>
    <property type="molecule type" value="Genomic_DNA"/>
</dbReference>
<organism evidence="1 2">
    <name type="scientific">Phytophthora megakarya</name>
    <dbReference type="NCBI Taxonomy" id="4795"/>
    <lineage>
        <taxon>Eukaryota</taxon>
        <taxon>Sar</taxon>
        <taxon>Stramenopiles</taxon>
        <taxon>Oomycota</taxon>
        <taxon>Peronosporomycetes</taxon>
        <taxon>Peronosporales</taxon>
        <taxon>Peronosporaceae</taxon>
        <taxon>Phytophthora</taxon>
    </lineage>
</organism>
<comment type="caution">
    <text evidence="1">The sequence shown here is derived from an EMBL/GenBank/DDBJ whole genome shotgun (WGS) entry which is preliminary data.</text>
</comment>